<dbReference type="AlphaFoldDB" id="A0A2H1VPY8"/>
<dbReference type="EMBL" id="ODYU01003731">
    <property type="protein sequence ID" value="SOQ42880.1"/>
    <property type="molecule type" value="Genomic_DNA"/>
</dbReference>
<gene>
    <name evidence="1" type="ORF">SFRICE_005186</name>
</gene>
<evidence type="ECO:0000313" key="1">
    <source>
        <dbReference type="EMBL" id="SOQ42880.1"/>
    </source>
</evidence>
<reference evidence="1" key="1">
    <citation type="submission" date="2016-07" db="EMBL/GenBank/DDBJ databases">
        <authorList>
            <person name="Bretaudeau A."/>
        </authorList>
    </citation>
    <scope>NUCLEOTIDE SEQUENCE</scope>
    <source>
        <strain evidence="1">Rice</strain>
        <tissue evidence="1">Whole body</tissue>
    </source>
</reference>
<proteinExistence type="predicted"/>
<protein>
    <submittedName>
        <fullName evidence="1">SFRICE_005186</fullName>
    </submittedName>
</protein>
<name>A0A2H1VPY8_SPOFR</name>
<sequence length="320" mass="36366">MFSMSIETDIPDDIPEIFKANKLFEGSQVYKNTSSHTHDIQTRNNNLWITQRVAPGMIPTRDTLHGSRLPSYRINHASVNDPLTPETPEVLQVRCRPFGGCWGLRRFGRGTWASGNLIHTRKHNVSVVSRRLSMRLSYHSGRAGPFVPKQGSPTLNFPHKYMELFCTFCPARDMTNSAIRNTAIEKNSKPSVTYVRHVAFRTHVKEPSVNCRWGPVGLMLDPELQIPSYRTPARKHNFPLTCMLNIALHKFEVSLIFSYAFTHLLILSWLTVALDKSPACSTFSRLSLDSDISLSIDRVIVLSCSQITNKIEYNTKYSNK</sequence>
<accession>A0A2H1VPY8</accession>
<organism evidence="1">
    <name type="scientific">Spodoptera frugiperda</name>
    <name type="common">Fall armyworm</name>
    <dbReference type="NCBI Taxonomy" id="7108"/>
    <lineage>
        <taxon>Eukaryota</taxon>
        <taxon>Metazoa</taxon>
        <taxon>Ecdysozoa</taxon>
        <taxon>Arthropoda</taxon>
        <taxon>Hexapoda</taxon>
        <taxon>Insecta</taxon>
        <taxon>Pterygota</taxon>
        <taxon>Neoptera</taxon>
        <taxon>Endopterygota</taxon>
        <taxon>Lepidoptera</taxon>
        <taxon>Glossata</taxon>
        <taxon>Ditrysia</taxon>
        <taxon>Noctuoidea</taxon>
        <taxon>Noctuidae</taxon>
        <taxon>Amphipyrinae</taxon>
        <taxon>Spodoptera</taxon>
    </lineage>
</organism>